<keyword evidence="3" id="KW-1185">Reference proteome</keyword>
<dbReference type="Proteomes" id="UP001595075">
    <property type="component" value="Unassembled WGS sequence"/>
</dbReference>
<protein>
    <submittedName>
        <fullName evidence="2">Uncharacterized protein</fullName>
    </submittedName>
</protein>
<comment type="caution">
    <text evidence="2">The sequence shown here is derived from an EMBL/GenBank/DDBJ whole genome shotgun (WGS) entry which is preliminary data.</text>
</comment>
<evidence type="ECO:0000256" key="1">
    <source>
        <dbReference type="SAM" id="MobiDB-lite"/>
    </source>
</evidence>
<dbReference type="EMBL" id="JAZHXI010000003">
    <property type="protein sequence ID" value="KAL2073634.1"/>
    <property type="molecule type" value="Genomic_DNA"/>
</dbReference>
<evidence type="ECO:0000313" key="2">
    <source>
        <dbReference type="EMBL" id="KAL2073634.1"/>
    </source>
</evidence>
<accession>A0ABR4CUR6</accession>
<feature type="compositionally biased region" description="Basic residues" evidence="1">
    <location>
        <begin position="63"/>
        <end position="74"/>
    </location>
</feature>
<feature type="compositionally biased region" description="Polar residues" evidence="1">
    <location>
        <begin position="16"/>
        <end position="29"/>
    </location>
</feature>
<organism evidence="2 3">
    <name type="scientific">Oculimacula yallundae</name>
    <dbReference type="NCBI Taxonomy" id="86028"/>
    <lineage>
        <taxon>Eukaryota</taxon>
        <taxon>Fungi</taxon>
        <taxon>Dikarya</taxon>
        <taxon>Ascomycota</taxon>
        <taxon>Pezizomycotina</taxon>
        <taxon>Leotiomycetes</taxon>
        <taxon>Helotiales</taxon>
        <taxon>Ploettnerulaceae</taxon>
        <taxon>Oculimacula</taxon>
    </lineage>
</organism>
<sequence length="82" mass="9341">MEATRQDNQSPRHEPNTTFHQTLYTSNTHPRLPIPFDTLKRISVPRSKCPTITSLLIANLNRKGPRKLPLRTRRSPGVPTSV</sequence>
<gene>
    <name evidence="2" type="ORF">VTL71DRAFT_10960</name>
</gene>
<name>A0ABR4CUR6_9HELO</name>
<proteinExistence type="predicted"/>
<reference evidence="2 3" key="1">
    <citation type="journal article" date="2024" name="Commun. Biol.">
        <title>Comparative genomic analysis of thermophilic fungi reveals convergent evolutionary adaptations and gene losses.</title>
        <authorList>
            <person name="Steindorff A.S."/>
            <person name="Aguilar-Pontes M.V."/>
            <person name="Robinson A.J."/>
            <person name="Andreopoulos B."/>
            <person name="LaButti K."/>
            <person name="Kuo A."/>
            <person name="Mondo S."/>
            <person name="Riley R."/>
            <person name="Otillar R."/>
            <person name="Haridas S."/>
            <person name="Lipzen A."/>
            <person name="Grimwood J."/>
            <person name="Schmutz J."/>
            <person name="Clum A."/>
            <person name="Reid I.D."/>
            <person name="Moisan M.C."/>
            <person name="Butler G."/>
            <person name="Nguyen T.T.M."/>
            <person name="Dewar K."/>
            <person name="Conant G."/>
            <person name="Drula E."/>
            <person name="Henrissat B."/>
            <person name="Hansel C."/>
            <person name="Singer S."/>
            <person name="Hutchinson M.I."/>
            <person name="de Vries R.P."/>
            <person name="Natvig D.O."/>
            <person name="Powell A.J."/>
            <person name="Tsang A."/>
            <person name="Grigoriev I.V."/>
        </authorList>
    </citation>
    <scope>NUCLEOTIDE SEQUENCE [LARGE SCALE GENOMIC DNA]</scope>
    <source>
        <strain evidence="2 3">CBS 494.80</strain>
    </source>
</reference>
<feature type="region of interest" description="Disordered" evidence="1">
    <location>
        <begin position="1"/>
        <end position="31"/>
    </location>
</feature>
<feature type="region of interest" description="Disordered" evidence="1">
    <location>
        <begin position="63"/>
        <end position="82"/>
    </location>
</feature>
<evidence type="ECO:0000313" key="3">
    <source>
        <dbReference type="Proteomes" id="UP001595075"/>
    </source>
</evidence>